<reference evidence="1 3" key="1">
    <citation type="submission" date="2019-11" db="EMBL/GenBank/DDBJ databases">
        <title>Whole genome sequence of Oryza granulata.</title>
        <authorList>
            <person name="Li W."/>
        </authorList>
    </citation>
    <scope>NUCLEOTIDE SEQUENCE [LARGE SCALE GENOMIC DNA]</scope>
    <source>
        <strain evidence="3">cv. Menghai</strain>
        <tissue evidence="1">Leaf</tissue>
    </source>
</reference>
<evidence type="ECO:0000313" key="1">
    <source>
        <dbReference type="EMBL" id="KAF0900284.1"/>
    </source>
</evidence>
<dbReference type="AlphaFoldDB" id="A0A6G1CKJ1"/>
<evidence type="ECO:0000313" key="3">
    <source>
        <dbReference type="Proteomes" id="UP000479710"/>
    </source>
</evidence>
<dbReference type="InterPro" id="IPR058921">
    <property type="entry name" value="PAP/OAS1-rel"/>
</dbReference>
<keyword evidence="3" id="KW-1185">Reference proteome</keyword>
<dbReference type="EMBL" id="SPHZ02000001">
    <property type="protein sequence ID" value="KAF0931872.1"/>
    <property type="molecule type" value="Genomic_DNA"/>
</dbReference>
<gene>
    <name evidence="2" type="ORF">E2562_007069</name>
    <name evidence="1" type="ORF">E2562_030052</name>
</gene>
<comment type="caution">
    <text evidence="1">The sequence shown here is derived from an EMBL/GenBank/DDBJ whole genome shotgun (WGS) entry which is preliminary data.</text>
</comment>
<name>A0A6G1CKJ1_9ORYZ</name>
<dbReference type="EMBL" id="SPHZ02000009">
    <property type="protein sequence ID" value="KAF0900284.1"/>
    <property type="molecule type" value="Genomic_DNA"/>
</dbReference>
<protein>
    <submittedName>
        <fullName evidence="1">Uncharacterized protein</fullName>
    </submittedName>
</protein>
<dbReference type="OrthoDB" id="718131at2759"/>
<evidence type="ECO:0000313" key="2">
    <source>
        <dbReference type="EMBL" id="KAF0931872.1"/>
    </source>
</evidence>
<sequence>MAYGEGGGWPWRSPSGSAGGGWKTLAAVMATRAPRPASIRPEAMRAAESAALEVLLRVEPTEEAERRRQDVVSYLRRLFGTALGCEVRAPPPLIASVLRPVSAAAPELVSTSPRRR</sequence>
<dbReference type="Proteomes" id="UP000479710">
    <property type="component" value="Unassembled WGS sequence"/>
</dbReference>
<accession>A0A6G1CKJ1</accession>
<proteinExistence type="predicted"/>
<dbReference type="PANTHER" id="PTHR45979">
    <property type="entry name" value="PAP/OAS1 SUBSTRATE-BINDING DOMAIN SUPERFAMILY"/>
    <property type="match status" value="1"/>
</dbReference>
<organism evidence="1 3">
    <name type="scientific">Oryza meyeriana var. granulata</name>
    <dbReference type="NCBI Taxonomy" id="110450"/>
    <lineage>
        <taxon>Eukaryota</taxon>
        <taxon>Viridiplantae</taxon>
        <taxon>Streptophyta</taxon>
        <taxon>Embryophyta</taxon>
        <taxon>Tracheophyta</taxon>
        <taxon>Spermatophyta</taxon>
        <taxon>Magnoliopsida</taxon>
        <taxon>Liliopsida</taxon>
        <taxon>Poales</taxon>
        <taxon>Poaceae</taxon>
        <taxon>BOP clade</taxon>
        <taxon>Oryzoideae</taxon>
        <taxon>Oryzeae</taxon>
        <taxon>Oryzinae</taxon>
        <taxon>Oryza</taxon>
        <taxon>Oryza meyeriana</taxon>
    </lineage>
</organism>
<dbReference type="PANTHER" id="PTHR45979:SF26">
    <property type="entry name" value="NUCLEOTIDYLTRANSFERASE DOMAIN CONTAINING PROTEIN, EXPRESSED"/>
    <property type="match status" value="1"/>
</dbReference>